<evidence type="ECO:0000313" key="1">
    <source>
        <dbReference type="EMBL" id="KAI3794100.1"/>
    </source>
</evidence>
<name>A0ACB9HED6_9ASTR</name>
<reference evidence="1 2" key="2">
    <citation type="journal article" date="2022" name="Mol. Ecol. Resour.">
        <title>The genomes of chicory, endive, great burdock and yacon provide insights into Asteraceae paleo-polyploidization history and plant inulin production.</title>
        <authorList>
            <person name="Fan W."/>
            <person name="Wang S."/>
            <person name="Wang H."/>
            <person name="Wang A."/>
            <person name="Jiang F."/>
            <person name="Liu H."/>
            <person name="Zhao H."/>
            <person name="Xu D."/>
            <person name="Zhang Y."/>
        </authorList>
    </citation>
    <scope>NUCLEOTIDE SEQUENCE [LARGE SCALE GENOMIC DNA]</scope>
    <source>
        <strain evidence="2">cv. Yunnan</strain>
        <tissue evidence="1">Leaves</tissue>
    </source>
</reference>
<evidence type="ECO:0000313" key="2">
    <source>
        <dbReference type="Proteomes" id="UP001056120"/>
    </source>
</evidence>
<dbReference type="EMBL" id="CM042029">
    <property type="protein sequence ID" value="KAI3794100.1"/>
    <property type="molecule type" value="Genomic_DNA"/>
</dbReference>
<sequence length="130" mass="14644">MERRGGETKSRGGAPPEKDYEDRGKERWMFLMLGLHGCKSSRFLYTRGNVTPLRGSVKSWKKVLECNVASTMTGNLAFEEVGILVDSPLRISRGVNLEWKGRVYQVWGQETSRCWDPGFIKNPSISATSS</sequence>
<comment type="caution">
    <text evidence="1">The sequence shown here is derived from an EMBL/GenBank/DDBJ whole genome shotgun (WGS) entry which is preliminary data.</text>
</comment>
<keyword evidence="2" id="KW-1185">Reference proteome</keyword>
<proteinExistence type="predicted"/>
<dbReference type="Proteomes" id="UP001056120">
    <property type="component" value="Linkage Group LG12"/>
</dbReference>
<organism evidence="1 2">
    <name type="scientific">Smallanthus sonchifolius</name>
    <dbReference type="NCBI Taxonomy" id="185202"/>
    <lineage>
        <taxon>Eukaryota</taxon>
        <taxon>Viridiplantae</taxon>
        <taxon>Streptophyta</taxon>
        <taxon>Embryophyta</taxon>
        <taxon>Tracheophyta</taxon>
        <taxon>Spermatophyta</taxon>
        <taxon>Magnoliopsida</taxon>
        <taxon>eudicotyledons</taxon>
        <taxon>Gunneridae</taxon>
        <taxon>Pentapetalae</taxon>
        <taxon>asterids</taxon>
        <taxon>campanulids</taxon>
        <taxon>Asterales</taxon>
        <taxon>Asteraceae</taxon>
        <taxon>Asteroideae</taxon>
        <taxon>Heliantheae alliance</taxon>
        <taxon>Millerieae</taxon>
        <taxon>Smallanthus</taxon>
    </lineage>
</organism>
<accession>A0ACB9HED6</accession>
<protein>
    <submittedName>
        <fullName evidence="1">Uncharacterized protein</fullName>
    </submittedName>
</protein>
<reference evidence="2" key="1">
    <citation type="journal article" date="2022" name="Mol. Ecol. Resour.">
        <title>The genomes of chicory, endive, great burdock and yacon provide insights into Asteraceae palaeo-polyploidization history and plant inulin production.</title>
        <authorList>
            <person name="Fan W."/>
            <person name="Wang S."/>
            <person name="Wang H."/>
            <person name="Wang A."/>
            <person name="Jiang F."/>
            <person name="Liu H."/>
            <person name="Zhao H."/>
            <person name="Xu D."/>
            <person name="Zhang Y."/>
        </authorList>
    </citation>
    <scope>NUCLEOTIDE SEQUENCE [LARGE SCALE GENOMIC DNA]</scope>
    <source>
        <strain evidence="2">cv. Yunnan</strain>
    </source>
</reference>
<gene>
    <name evidence="1" type="ORF">L1987_36727</name>
</gene>